<evidence type="ECO:0000256" key="1">
    <source>
        <dbReference type="ARBA" id="ARBA00022741"/>
    </source>
</evidence>
<keyword evidence="2" id="KW-0067">ATP-binding</keyword>
<organism evidence="3 4">
    <name type="scientific">Lolium multiflorum</name>
    <name type="common">Italian ryegrass</name>
    <name type="synonym">Lolium perenne subsp. multiflorum</name>
    <dbReference type="NCBI Taxonomy" id="4521"/>
    <lineage>
        <taxon>Eukaryota</taxon>
        <taxon>Viridiplantae</taxon>
        <taxon>Streptophyta</taxon>
        <taxon>Embryophyta</taxon>
        <taxon>Tracheophyta</taxon>
        <taxon>Spermatophyta</taxon>
        <taxon>Magnoliopsida</taxon>
        <taxon>Liliopsida</taxon>
        <taxon>Poales</taxon>
        <taxon>Poaceae</taxon>
        <taxon>BOP clade</taxon>
        <taxon>Pooideae</taxon>
        <taxon>Poodae</taxon>
        <taxon>Poeae</taxon>
        <taxon>Poeae Chloroplast Group 2 (Poeae type)</taxon>
        <taxon>Loliodinae</taxon>
        <taxon>Loliinae</taxon>
        <taxon>Lolium</taxon>
    </lineage>
</organism>
<keyword evidence="4" id="KW-1185">Reference proteome</keyword>
<dbReference type="PANTHER" id="PTHR19375">
    <property type="entry name" value="HEAT SHOCK PROTEIN 70KDA"/>
    <property type="match status" value="1"/>
</dbReference>
<dbReference type="InterPro" id="IPR029047">
    <property type="entry name" value="HSP70_peptide-bd_sf"/>
</dbReference>
<proteinExistence type="predicted"/>
<dbReference type="Proteomes" id="UP001231189">
    <property type="component" value="Unassembled WGS sequence"/>
</dbReference>
<dbReference type="GO" id="GO:0140662">
    <property type="term" value="F:ATP-dependent protein folding chaperone"/>
    <property type="evidence" value="ECO:0007669"/>
    <property type="project" value="InterPro"/>
</dbReference>
<dbReference type="AlphaFoldDB" id="A0AAD8WLJ2"/>
<name>A0AAD8WLJ2_LOLMU</name>
<evidence type="ECO:0008006" key="5">
    <source>
        <dbReference type="Google" id="ProtNLM"/>
    </source>
</evidence>
<dbReference type="EMBL" id="JAUUTY010000003">
    <property type="protein sequence ID" value="KAK1666476.1"/>
    <property type="molecule type" value="Genomic_DNA"/>
</dbReference>
<evidence type="ECO:0000313" key="4">
    <source>
        <dbReference type="Proteomes" id="UP001231189"/>
    </source>
</evidence>
<dbReference type="SUPFAM" id="SSF100920">
    <property type="entry name" value="Heat shock protein 70kD (HSP70), peptide-binding domain"/>
    <property type="match status" value="1"/>
</dbReference>
<comment type="caution">
    <text evidence="3">The sequence shown here is derived from an EMBL/GenBank/DDBJ whole genome shotgun (WGS) entry which is preliminary data.</text>
</comment>
<keyword evidence="1" id="KW-0547">Nucleotide-binding</keyword>
<gene>
    <name evidence="3" type="ORF">QYE76_054635</name>
</gene>
<evidence type="ECO:0000313" key="3">
    <source>
        <dbReference type="EMBL" id="KAK1666476.1"/>
    </source>
</evidence>
<accession>A0AAD8WLJ2</accession>
<dbReference type="Gene3D" id="2.60.34.10">
    <property type="entry name" value="Substrate Binding Domain Of DNAk, Chain A, domain 1"/>
    <property type="match status" value="1"/>
</dbReference>
<dbReference type="Pfam" id="PF00012">
    <property type="entry name" value="HSP70"/>
    <property type="match status" value="1"/>
</dbReference>
<dbReference type="InterPro" id="IPR013126">
    <property type="entry name" value="Hsp_70_fam"/>
</dbReference>
<sequence>MTRTRYNNKLGKFKLSGIPPAPRGVPQSSVCFDIDANGMLNVFAEDQTTGQKNKINITNDKGRLGKDDQRDRVAKKVKVEGAVVAEHLFLSIFLRKGWTSSRRFPWGLVAQRMVIAQWPKSTQLRKGARNCGSKIRKEKCLAVPSRHFCRRLLPGWLPVHSGVYRVPKDSGLRAD</sequence>
<dbReference type="GO" id="GO:0005524">
    <property type="term" value="F:ATP binding"/>
    <property type="evidence" value="ECO:0007669"/>
    <property type="project" value="UniProtKB-KW"/>
</dbReference>
<evidence type="ECO:0000256" key="2">
    <source>
        <dbReference type="ARBA" id="ARBA00022840"/>
    </source>
</evidence>
<protein>
    <recommendedName>
        <fullName evidence="5">Heat shock protein 70</fullName>
    </recommendedName>
</protein>
<reference evidence="3" key="1">
    <citation type="submission" date="2023-07" db="EMBL/GenBank/DDBJ databases">
        <title>A chromosome-level genome assembly of Lolium multiflorum.</title>
        <authorList>
            <person name="Chen Y."/>
            <person name="Copetti D."/>
            <person name="Kolliker R."/>
            <person name="Studer B."/>
        </authorList>
    </citation>
    <scope>NUCLEOTIDE SEQUENCE</scope>
    <source>
        <strain evidence="3">02402/16</strain>
        <tissue evidence="3">Leaf</tissue>
    </source>
</reference>